<organism evidence="1 2">
    <name type="scientific">Flavobacterium keumense</name>
    <dbReference type="NCBI Taxonomy" id="1306518"/>
    <lineage>
        <taxon>Bacteria</taxon>
        <taxon>Pseudomonadati</taxon>
        <taxon>Bacteroidota</taxon>
        <taxon>Flavobacteriia</taxon>
        <taxon>Flavobacteriales</taxon>
        <taxon>Flavobacteriaceae</taxon>
        <taxon>Flavobacterium</taxon>
    </lineage>
</organism>
<dbReference type="RefSeq" id="WP_264533461.1">
    <property type="nucleotide sequence ID" value="NZ_CP092332.1"/>
</dbReference>
<protein>
    <submittedName>
        <fullName evidence="1">Uncharacterized protein</fullName>
    </submittedName>
</protein>
<proteinExistence type="predicted"/>
<keyword evidence="2" id="KW-1185">Reference proteome</keyword>
<gene>
    <name evidence="1" type="ORF">MG292_06815</name>
</gene>
<evidence type="ECO:0000313" key="1">
    <source>
        <dbReference type="EMBL" id="WGK93810.1"/>
    </source>
</evidence>
<reference evidence="1 2" key="2">
    <citation type="submission" date="2023-06" db="EMBL/GenBank/DDBJ databases">
        <title>Complete Genome Sequence of Flavobacterium keumense K3R-10.</title>
        <authorList>
            <person name="Jeong H."/>
            <person name="Jhang S.Y."/>
            <person name="Kim J.N."/>
        </authorList>
    </citation>
    <scope>NUCLEOTIDE SEQUENCE [LARGE SCALE GENOMIC DNA]</scope>
    <source>
        <strain evidence="1 2">K3R-10</strain>
    </source>
</reference>
<dbReference type="EMBL" id="CP092332">
    <property type="protein sequence ID" value="WGK93810.1"/>
    <property type="molecule type" value="Genomic_DNA"/>
</dbReference>
<sequence>MEKLTITTNFKIKEEVIRKADPDKLLHIVIAIVIDCQGIMYQVRGYNGIYTLYDFEIARYSERLGILN</sequence>
<name>A0ABY8N2D1_9FLAO</name>
<reference evidence="1 2" key="1">
    <citation type="submission" date="2022-02" db="EMBL/GenBank/DDBJ databases">
        <authorList>
            <person name="Cha I.-T."/>
            <person name="Lee K.-E."/>
            <person name="Park S.-J."/>
        </authorList>
    </citation>
    <scope>NUCLEOTIDE SEQUENCE [LARGE SCALE GENOMIC DNA]</scope>
    <source>
        <strain evidence="1 2">K3R-10</strain>
    </source>
</reference>
<evidence type="ECO:0000313" key="2">
    <source>
        <dbReference type="Proteomes" id="UP001232117"/>
    </source>
</evidence>
<accession>A0ABY8N2D1</accession>
<dbReference type="Proteomes" id="UP001232117">
    <property type="component" value="Chromosome"/>
</dbReference>